<keyword evidence="4" id="KW-1003">Cell membrane</keyword>
<dbReference type="InterPro" id="IPR013525">
    <property type="entry name" value="ABC2_TM"/>
</dbReference>
<feature type="domain" description="ABC-2 type transporter transmembrane" evidence="11">
    <location>
        <begin position="41"/>
        <end position="247"/>
    </location>
</feature>
<name>A0A0M0EHT8_KOMEU</name>
<dbReference type="AlphaFoldDB" id="A0A0M0EHT8"/>
<reference evidence="12" key="1">
    <citation type="submission" date="2015-08" db="EMBL/GenBank/DDBJ databases">
        <title>Draft genome sequence of Komagataeibacter europaeus CECT 8546 a cellulose producer strain from vinegar produced by the traditional method.</title>
        <authorList>
            <person name="Poehlein A."/>
            <person name="Valera M.J."/>
            <person name="Haack F.S."/>
            <person name="Mas A."/>
            <person name="Daniel R."/>
            <person name="Streit W.R."/>
            <person name="Mateo E."/>
        </authorList>
    </citation>
    <scope>NUCLEOTIDE SEQUENCE [LARGE SCALE GENOMIC DNA]</scope>
    <source>
        <strain evidence="12">CECT 8546</strain>
    </source>
</reference>
<dbReference type="GO" id="GO:0015920">
    <property type="term" value="P:lipopolysaccharide transport"/>
    <property type="evidence" value="ECO:0007669"/>
    <property type="project" value="TreeGrafter"/>
</dbReference>
<dbReference type="OrthoDB" id="8479094at2"/>
<dbReference type="GO" id="GO:0043190">
    <property type="term" value="C:ATP-binding cassette (ABC) transporter complex"/>
    <property type="evidence" value="ECO:0007669"/>
    <property type="project" value="InterPro"/>
</dbReference>
<dbReference type="InterPro" id="IPR000412">
    <property type="entry name" value="ABC_2_transport"/>
</dbReference>
<evidence type="ECO:0000256" key="4">
    <source>
        <dbReference type="ARBA" id="ARBA00022475"/>
    </source>
</evidence>
<feature type="transmembrane region" description="Helical" evidence="10">
    <location>
        <begin position="198"/>
        <end position="219"/>
    </location>
</feature>
<sequence>MNGSVGNTAGNGAFVPPVPTGGGTQADNWVMPALMRHYRVIGALILRTAQTRFGHTSVGYLWALIEPIAHVAVMSVVYWAINRQDPVGGNVLLFFVTGVLPFFLFQKTALHVGAALRSNQMLLRFPLIHALDIVTSRGLLEGVTWLAVSVLILGGMIMGDYAPVPEYPMECVGAIILIFTMGMGVGLINAVLGKMWRSWVMLYPIITRPLYHFSAIFFFIDRVPVDLRRWLLWNPMLHGVALFRAGYLSDYDTIYMSPLYLSQWAIGSVVVGLCLQRITRKRIISA</sequence>
<evidence type="ECO:0000313" key="12">
    <source>
        <dbReference type="EMBL" id="KON64839.1"/>
    </source>
</evidence>
<dbReference type="GO" id="GO:0015774">
    <property type="term" value="P:polysaccharide transport"/>
    <property type="evidence" value="ECO:0007669"/>
    <property type="project" value="UniProtKB-KW"/>
</dbReference>
<evidence type="ECO:0000256" key="2">
    <source>
        <dbReference type="ARBA" id="ARBA00007783"/>
    </source>
</evidence>
<keyword evidence="13" id="KW-1185">Reference proteome</keyword>
<keyword evidence="8" id="KW-0625">Polysaccharide transport</keyword>
<evidence type="ECO:0000259" key="11">
    <source>
        <dbReference type="Pfam" id="PF01061"/>
    </source>
</evidence>
<feature type="transmembrane region" description="Helical" evidence="10">
    <location>
        <begin position="145"/>
        <end position="164"/>
    </location>
</feature>
<evidence type="ECO:0000256" key="9">
    <source>
        <dbReference type="ARBA" id="ARBA00023136"/>
    </source>
</evidence>
<dbReference type="Pfam" id="PF01061">
    <property type="entry name" value="ABC2_membrane"/>
    <property type="match status" value="1"/>
</dbReference>
<evidence type="ECO:0000256" key="10">
    <source>
        <dbReference type="SAM" id="Phobius"/>
    </source>
</evidence>
<gene>
    <name evidence="12" type="primary">kpsM1</name>
    <name evidence="12" type="ORF">KOEU_14840</name>
</gene>
<comment type="subcellular location">
    <subcellularLocation>
        <location evidence="1">Cell membrane</location>
        <topology evidence="1">Multi-pass membrane protein</topology>
    </subcellularLocation>
</comment>
<feature type="transmembrane region" description="Helical" evidence="10">
    <location>
        <begin position="171"/>
        <end position="192"/>
    </location>
</feature>
<evidence type="ECO:0000313" key="13">
    <source>
        <dbReference type="Proteomes" id="UP000037566"/>
    </source>
</evidence>
<keyword evidence="9 10" id="KW-0472">Membrane</keyword>
<feature type="transmembrane region" description="Helical" evidence="10">
    <location>
        <begin position="87"/>
        <end position="105"/>
    </location>
</feature>
<evidence type="ECO:0000256" key="1">
    <source>
        <dbReference type="ARBA" id="ARBA00004651"/>
    </source>
</evidence>
<protein>
    <submittedName>
        <fullName evidence="12">Polysialic acid transport protein KpsM</fullName>
    </submittedName>
</protein>
<keyword evidence="3" id="KW-0813">Transport</keyword>
<dbReference type="STRING" id="33995.KOEU_14840"/>
<evidence type="ECO:0000256" key="8">
    <source>
        <dbReference type="ARBA" id="ARBA00023047"/>
    </source>
</evidence>
<dbReference type="PANTHER" id="PTHR30413:SF10">
    <property type="entry name" value="CAPSULE POLYSACCHARIDE EXPORT INNER-MEMBRANE PROTEIN CTRC"/>
    <property type="match status" value="1"/>
</dbReference>
<dbReference type="PRINTS" id="PR00164">
    <property type="entry name" value="ABC2TRNSPORT"/>
</dbReference>
<proteinExistence type="inferred from homology"/>
<dbReference type="PANTHER" id="PTHR30413">
    <property type="entry name" value="INNER MEMBRANE TRANSPORT PERMEASE"/>
    <property type="match status" value="1"/>
</dbReference>
<evidence type="ECO:0000256" key="3">
    <source>
        <dbReference type="ARBA" id="ARBA00022448"/>
    </source>
</evidence>
<evidence type="ECO:0000256" key="5">
    <source>
        <dbReference type="ARBA" id="ARBA00022597"/>
    </source>
</evidence>
<keyword evidence="7 10" id="KW-1133">Transmembrane helix</keyword>
<evidence type="ECO:0000256" key="6">
    <source>
        <dbReference type="ARBA" id="ARBA00022692"/>
    </source>
</evidence>
<comment type="similarity">
    <text evidence="2">Belongs to the ABC-2 integral membrane protein family.</text>
</comment>
<keyword evidence="5" id="KW-0762">Sugar transport</keyword>
<dbReference type="Proteomes" id="UP000037566">
    <property type="component" value="Unassembled WGS sequence"/>
</dbReference>
<dbReference type="GO" id="GO:0140359">
    <property type="term" value="F:ABC-type transporter activity"/>
    <property type="evidence" value="ECO:0007669"/>
    <property type="project" value="InterPro"/>
</dbReference>
<dbReference type="PATRIC" id="fig|33995.3.peg.1651"/>
<feature type="transmembrane region" description="Helical" evidence="10">
    <location>
        <begin position="254"/>
        <end position="275"/>
    </location>
</feature>
<comment type="caution">
    <text evidence="12">The sequence shown here is derived from an EMBL/GenBank/DDBJ whole genome shotgun (WGS) entry which is preliminary data.</text>
</comment>
<feature type="transmembrane region" description="Helical" evidence="10">
    <location>
        <begin position="60"/>
        <end position="81"/>
    </location>
</feature>
<keyword evidence="6 10" id="KW-0812">Transmembrane</keyword>
<accession>A0A0M0EHT8</accession>
<dbReference type="EMBL" id="LHUQ01000006">
    <property type="protein sequence ID" value="KON64839.1"/>
    <property type="molecule type" value="Genomic_DNA"/>
</dbReference>
<organism evidence="12 13">
    <name type="scientific">Komagataeibacter europaeus</name>
    <name type="common">Gluconacetobacter europaeus</name>
    <dbReference type="NCBI Taxonomy" id="33995"/>
    <lineage>
        <taxon>Bacteria</taxon>
        <taxon>Pseudomonadati</taxon>
        <taxon>Pseudomonadota</taxon>
        <taxon>Alphaproteobacteria</taxon>
        <taxon>Acetobacterales</taxon>
        <taxon>Acetobacteraceae</taxon>
        <taxon>Komagataeibacter</taxon>
    </lineage>
</organism>
<evidence type="ECO:0000256" key="7">
    <source>
        <dbReference type="ARBA" id="ARBA00022989"/>
    </source>
</evidence>